<comment type="caution">
    <text evidence="1">The sequence shown here is derived from an EMBL/GenBank/DDBJ whole genome shotgun (WGS) entry which is preliminary data.</text>
</comment>
<dbReference type="EMBL" id="CAJNOR010004681">
    <property type="protein sequence ID" value="CAF1520750.1"/>
    <property type="molecule type" value="Genomic_DNA"/>
</dbReference>
<organism evidence="1 2">
    <name type="scientific">Adineta ricciae</name>
    <name type="common">Rotifer</name>
    <dbReference type="NCBI Taxonomy" id="249248"/>
    <lineage>
        <taxon>Eukaryota</taxon>
        <taxon>Metazoa</taxon>
        <taxon>Spiralia</taxon>
        <taxon>Gnathifera</taxon>
        <taxon>Rotifera</taxon>
        <taxon>Eurotatoria</taxon>
        <taxon>Bdelloidea</taxon>
        <taxon>Adinetida</taxon>
        <taxon>Adinetidae</taxon>
        <taxon>Adineta</taxon>
    </lineage>
</organism>
<accession>A0A815UQH2</accession>
<keyword evidence="2" id="KW-1185">Reference proteome</keyword>
<protein>
    <recommendedName>
        <fullName evidence="3">REJ domain-containing protein</fullName>
    </recommendedName>
</protein>
<dbReference type="Proteomes" id="UP000663828">
    <property type="component" value="Unassembled WGS sequence"/>
</dbReference>
<reference evidence="1" key="1">
    <citation type="submission" date="2021-02" db="EMBL/GenBank/DDBJ databases">
        <authorList>
            <person name="Nowell W R."/>
        </authorList>
    </citation>
    <scope>NUCLEOTIDE SEQUENCE</scope>
</reference>
<name>A0A815UQH2_ADIRI</name>
<proteinExistence type="predicted"/>
<gene>
    <name evidence="1" type="ORF">XAT740_LOCUS40782</name>
</gene>
<evidence type="ECO:0000313" key="1">
    <source>
        <dbReference type="EMBL" id="CAF1520750.1"/>
    </source>
</evidence>
<evidence type="ECO:0000313" key="2">
    <source>
        <dbReference type="Proteomes" id="UP000663828"/>
    </source>
</evidence>
<evidence type="ECO:0008006" key="3">
    <source>
        <dbReference type="Google" id="ProtNLM"/>
    </source>
</evidence>
<dbReference type="AlphaFoldDB" id="A0A815UQH2"/>
<sequence length="213" mass="23767">MIDDLFLVHSRLWKFEVAYTLRLGCGLSVLYFLLNQCLFNDSFSVTPNNGTITNLCTLSCSDYFHENEIKDYSFYIWTTKSSASVMVAFSAASTFQVRLPVGNNSDSLMNLVVHIRDQLDCVTRFSLRSIKLHALSLAELIYAINQLTQLSSIITSTKCYELAKALHSISPKLSYEDIQLAVTLITQCASNVLNRFTTAASNVAARFGSVAFI</sequence>